<keyword evidence="2" id="KW-1185">Reference proteome</keyword>
<dbReference type="EMBL" id="JAIZAY010000003">
    <property type="protein sequence ID" value="KAJ8045609.1"/>
    <property type="molecule type" value="Genomic_DNA"/>
</dbReference>
<proteinExistence type="predicted"/>
<dbReference type="Proteomes" id="UP001152320">
    <property type="component" value="Chromosome 3"/>
</dbReference>
<dbReference type="AlphaFoldDB" id="A0A9Q1CJA1"/>
<comment type="caution">
    <text evidence="1">The sequence shown here is derived from an EMBL/GenBank/DDBJ whole genome shotgun (WGS) entry which is preliminary data.</text>
</comment>
<sequence length="96" mass="11144">MRVGMAALQNTILLAFRSITMRRFSNRRTPFFVKRKHRPLQFLHRQSLHVTHQRQCNEKMLSTLDIIKTRIKAAGPLTVSEYMSTVLTNAVSVSFI</sequence>
<accession>A0A9Q1CJA1</accession>
<name>A0A9Q1CJA1_HOLLE</name>
<evidence type="ECO:0000313" key="2">
    <source>
        <dbReference type="Proteomes" id="UP001152320"/>
    </source>
</evidence>
<reference evidence="1" key="1">
    <citation type="submission" date="2021-10" db="EMBL/GenBank/DDBJ databases">
        <title>Tropical sea cucumber genome reveals ecological adaptation and Cuvierian tubules defense mechanism.</title>
        <authorList>
            <person name="Chen T."/>
        </authorList>
    </citation>
    <scope>NUCLEOTIDE SEQUENCE</scope>
    <source>
        <strain evidence="1">Nanhai2018</strain>
        <tissue evidence="1">Muscle</tissue>
    </source>
</reference>
<evidence type="ECO:0000313" key="1">
    <source>
        <dbReference type="EMBL" id="KAJ8045609.1"/>
    </source>
</evidence>
<organism evidence="1 2">
    <name type="scientific">Holothuria leucospilota</name>
    <name type="common">Black long sea cucumber</name>
    <name type="synonym">Mertensiothuria leucospilota</name>
    <dbReference type="NCBI Taxonomy" id="206669"/>
    <lineage>
        <taxon>Eukaryota</taxon>
        <taxon>Metazoa</taxon>
        <taxon>Echinodermata</taxon>
        <taxon>Eleutherozoa</taxon>
        <taxon>Echinozoa</taxon>
        <taxon>Holothuroidea</taxon>
        <taxon>Aspidochirotacea</taxon>
        <taxon>Aspidochirotida</taxon>
        <taxon>Holothuriidae</taxon>
        <taxon>Holothuria</taxon>
    </lineage>
</organism>
<gene>
    <name evidence="1" type="ORF">HOLleu_08648</name>
</gene>
<protein>
    <submittedName>
        <fullName evidence="1">Uncharacterized protein</fullName>
    </submittedName>
</protein>